<organism evidence="3 4">
    <name type="scientific">Mesonia aestuariivivens</name>
    <dbReference type="NCBI Taxonomy" id="2796128"/>
    <lineage>
        <taxon>Bacteria</taxon>
        <taxon>Pseudomonadati</taxon>
        <taxon>Bacteroidota</taxon>
        <taxon>Flavobacteriia</taxon>
        <taxon>Flavobacteriales</taxon>
        <taxon>Flavobacteriaceae</taxon>
        <taxon>Mesonia</taxon>
    </lineage>
</organism>
<name>A0ABS6W1L9_9FLAO</name>
<feature type="domain" description="Signal transduction histidine kinase internal region" evidence="2">
    <location>
        <begin position="351"/>
        <end position="429"/>
    </location>
</feature>
<dbReference type="RefSeq" id="WP_219040022.1">
    <property type="nucleotide sequence ID" value="NZ_JAHWDF010000007.1"/>
</dbReference>
<dbReference type="InterPro" id="IPR050640">
    <property type="entry name" value="Bact_2-comp_sensor_kinase"/>
</dbReference>
<keyword evidence="3" id="KW-0808">Transferase</keyword>
<dbReference type="EMBL" id="JAHWDF010000007">
    <property type="protein sequence ID" value="MBW2961732.1"/>
    <property type="molecule type" value="Genomic_DNA"/>
</dbReference>
<reference evidence="3 4" key="1">
    <citation type="submission" date="2021-07" db="EMBL/GenBank/DDBJ databases">
        <title>Mesonia aestuariivivens sp. nov., isolated from a tidal flat.</title>
        <authorList>
            <person name="Kim Y.-O."/>
            <person name="Yoon J.-H."/>
        </authorList>
    </citation>
    <scope>NUCLEOTIDE SEQUENCE [LARGE SCALE GENOMIC DNA]</scope>
    <source>
        <strain evidence="3 4">JHPTF-M18</strain>
    </source>
</reference>
<dbReference type="Proteomes" id="UP000719267">
    <property type="component" value="Unassembled WGS sequence"/>
</dbReference>
<protein>
    <submittedName>
        <fullName evidence="3">Histidine kinase</fullName>
    </submittedName>
</protein>
<evidence type="ECO:0000256" key="1">
    <source>
        <dbReference type="SAM" id="Phobius"/>
    </source>
</evidence>
<keyword evidence="4" id="KW-1185">Reference proteome</keyword>
<dbReference type="InterPro" id="IPR010559">
    <property type="entry name" value="Sig_transdc_His_kin_internal"/>
</dbReference>
<evidence type="ECO:0000313" key="4">
    <source>
        <dbReference type="Proteomes" id="UP000719267"/>
    </source>
</evidence>
<keyword evidence="3" id="KW-0418">Kinase</keyword>
<dbReference type="Pfam" id="PF06580">
    <property type="entry name" value="His_kinase"/>
    <property type="match status" value="1"/>
</dbReference>
<comment type="caution">
    <text evidence="3">The sequence shown here is derived from an EMBL/GenBank/DDBJ whole genome shotgun (WGS) entry which is preliminary data.</text>
</comment>
<proteinExistence type="predicted"/>
<dbReference type="PANTHER" id="PTHR34220">
    <property type="entry name" value="SENSOR HISTIDINE KINASE YPDA"/>
    <property type="match status" value="1"/>
</dbReference>
<evidence type="ECO:0000313" key="3">
    <source>
        <dbReference type="EMBL" id="MBW2961732.1"/>
    </source>
</evidence>
<feature type="transmembrane region" description="Helical" evidence="1">
    <location>
        <begin position="16"/>
        <end position="35"/>
    </location>
</feature>
<keyword evidence="1" id="KW-1133">Transmembrane helix</keyword>
<sequence length="535" mass="62838">MDSGNFLQDFKKRQKYFYTSITLIVLFFVVSSFIIPKITSVAENLLENVILENLNSKKNNIAFEFNNLNSFLTYSKNLIKDSNKISFQELEDKLKFTSDLARSSSLISNSFIYLSTSAGLKNIYSLYENEKKSNIESLPLRYKTQAKSKFLDTILTAKGNVNYRKTYIHKQDKDTTLIVGYDIDLLAFWKYISENNVGRMGYTVVTNEKGICLLHPEIKYIGKKLDTYFTSISPQDILIKDTNSAILKDEATSEYLKLDVRRYFEKIKVGSTSLIIIESFPLDIILKEKTQQINQYFLWICLLAFTIFMLLLLVSRYQLKKEFTENLKVVEEKEQLITINEKYQKENALLQLNQLKKKMNPHFLFNSLNSLHILIESKPKLSQEFVLKLADVYRYFLENKEGDLITLKKEITFLKQYFFLHKIRFSNRLKVTINNASEDEFIYYKKIPFLALETVVENAIKHNEFTKKNPLQIEITIHQKHIEVINNYTPHKNKKADSHKIGLNYLKNTYRYYNLEGFKTEISKNHYICFLPLLA</sequence>
<dbReference type="GO" id="GO:0016301">
    <property type="term" value="F:kinase activity"/>
    <property type="evidence" value="ECO:0007669"/>
    <property type="project" value="UniProtKB-KW"/>
</dbReference>
<keyword evidence="1" id="KW-0812">Transmembrane</keyword>
<evidence type="ECO:0000259" key="2">
    <source>
        <dbReference type="Pfam" id="PF06580"/>
    </source>
</evidence>
<gene>
    <name evidence="3" type="ORF">KW502_07970</name>
</gene>
<feature type="transmembrane region" description="Helical" evidence="1">
    <location>
        <begin position="296"/>
        <end position="314"/>
    </location>
</feature>
<dbReference type="PANTHER" id="PTHR34220:SF7">
    <property type="entry name" value="SENSOR HISTIDINE KINASE YPDA"/>
    <property type="match status" value="1"/>
</dbReference>
<accession>A0ABS6W1L9</accession>
<keyword evidence="1" id="KW-0472">Membrane</keyword>